<feature type="compositionally biased region" description="Basic and acidic residues" evidence="1">
    <location>
        <begin position="32"/>
        <end position="41"/>
    </location>
</feature>
<name>A0A9W6TUE5_9STRA</name>
<dbReference type="Proteomes" id="UP001165083">
    <property type="component" value="Unassembled WGS sequence"/>
</dbReference>
<evidence type="ECO:0000313" key="2">
    <source>
        <dbReference type="EMBL" id="GMF19846.1"/>
    </source>
</evidence>
<feature type="region of interest" description="Disordered" evidence="1">
    <location>
        <begin position="1"/>
        <end position="89"/>
    </location>
</feature>
<gene>
    <name evidence="2" type="ORF">Plil01_000762400</name>
</gene>
<reference evidence="2" key="1">
    <citation type="submission" date="2023-04" db="EMBL/GenBank/DDBJ databases">
        <title>Phytophthora lilii NBRC 32176.</title>
        <authorList>
            <person name="Ichikawa N."/>
            <person name="Sato H."/>
            <person name="Tonouchi N."/>
        </authorList>
    </citation>
    <scope>NUCLEOTIDE SEQUENCE</scope>
    <source>
        <strain evidence="2">NBRC 32176</strain>
    </source>
</reference>
<sequence length="166" mass="18085">MRLVLKSAPTPGDTTTAAATTPNGTAQSIDVATERGSEKRAPKGGKKNGGRGRNNPKKGKDGGDAGEGDGGNKADSKPHPRRGSGHVWRSEVRLAWTGSYEQRADRPGWLPRMLRHARDDWHGFMNCDRDMASHWQSVVPIDNKQAEQDASTRKTTSSSHEVVELF</sequence>
<feature type="compositionally biased region" description="Basic residues" evidence="1">
    <location>
        <begin position="42"/>
        <end position="57"/>
    </location>
</feature>
<protein>
    <submittedName>
        <fullName evidence="2">Unnamed protein product</fullName>
    </submittedName>
</protein>
<dbReference type="AlphaFoldDB" id="A0A9W6TUE5"/>
<dbReference type="EMBL" id="BSXW01000356">
    <property type="protein sequence ID" value="GMF19846.1"/>
    <property type="molecule type" value="Genomic_DNA"/>
</dbReference>
<feature type="region of interest" description="Disordered" evidence="1">
    <location>
        <begin position="143"/>
        <end position="166"/>
    </location>
</feature>
<accession>A0A9W6TUE5</accession>
<comment type="caution">
    <text evidence="2">The sequence shown here is derived from an EMBL/GenBank/DDBJ whole genome shotgun (WGS) entry which is preliminary data.</text>
</comment>
<organism evidence="2 3">
    <name type="scientific">Phytophthora lilii</name>
    <dbReference type="NCBI Taxonomy" id="2077276"/>
    <lineage>
        <taxon>Eukaryota</taxon>
        <taxon>Sar</taxon>
        <taxon>Stramenopiles</taxon>
        <taxon>Oomycota</taxon>
        <taxon>Peronosporomycetes</taxon>
        <taxon>Peronosporales</taxon>
        <taxon>Peronosporaceae</taxon>
        <taxon>Phytophthora</taxon>
    </lineage>
</organism>
<feature type="compositionally biased region" description="Low complexity" evidence="1">
    <location>
        <begin position="8"/>
        <end position="26"/>
    </location>
</feature>
<proteinExistence type="predicted"/>
<evidence type="ECO:0000256" key="1">
    <source>
        <dbReference type="SAM" id="MobiDB-lite"/>
    </source>
</evidence>
<keyword evidence="3" id="KW-1185">Reference proteome</keyword>
<evidence type="ECO:0000313" key="3">
    <source>
        <dbReference type="Proteomes" id="UP001165083"/>
    </source>
</evidence>